<evidence type="ECO:0000256" key="2">
    <source>
        <dbReference type="ARBA" id="ARBA00006379"/>
    </source>
</evidence>
<evidence type="ECO:0000256" key="6">
    <source>
        <dbReference type="ARBA" id="ARBA00022776"/>
    </source>
</evidence>
<evidence type="ECO:0000256" key="7">
    <source>
        <dbReference type="ARBA" id="ARBA00023054"/>
    </source>
</evidence>
<dbReference type="GO" id="GO:0051301">
    <property type="term" value="P:cell division"/>
    <property type="evidence" value="ECO:0007669"/>
    <property type="project" value="UniProtKB-UniRule"/>
</dbReference>
<feature type="compositionally biased region" description="Polar residues" evidence="14">
    <location>
        <begin position="1"/>
        <end position="13"/>
    </location>
</feature>
<dbReference type="GO" id="GO:0007059">
    <property type="term" value="P:chromosome segregation"/>
    <property type="evidence" value="ECO:0007669"/>
    <property type="project" value="InterPro"/>
</dbReference>
<evidence type="ECO:0000256" key="9">
    <source>
        <dbReference type="ARBA" id="ARBA00023328"/>
    </source>
</evidence>
<evidence type="ECO:0000313" key="17">
    <source>
        <dbReference type="RefSeq" id="XP_033808322.1"/>
    </source>
</evidence>
<evidence type="ECO:0000256" key="3">
    <source>
        <dbReference type="ARBA" id="ARBA00013692"/>
    </source>
</evidence>
<name>A0A6P8RRW3_GEOSA</name>
<keyword evidence="8 12" id="KW-0131">Cell cycle</keyword>
<organism evidence="16 17">
    <name type="scientific">Geotrypetes seraphini</name>
    <name type="common">Gaboon caecilian</name>
    <name type="synonym">Caecilia seraphini</name>
    <dbReference type="NCBI Taxonomy" id="260995"/>
    <lineage>
        <taxon>Eukaryota</taxon>
        <taxon>Metazoa</taxon>
        <taxon>Chordata</taxon>
        <taxon>Craniata</taxon>
        <taxon>Vertebrata</taxon>
        <taxon>Euteleostomi</taxon>
        <taxon>Amphibia</taxon>
        <taxon>Gymnophiona</taxon>
        <taxon>Geotrypetes</taxon>
    </lineage>
</organism>
<evidence type="ECO:0000256" key="10">
    <source>
        <dbReference type="ARBA" id="ARBA00045419"/>
    </source>
</evidence>
<comment type="function">
    <text evidence="10">Acts as a component of the essential kinetochore-associated NDC80 complex, which is required for chromosome segregation and spindle checkpoint activity. Required for kinetochore integrity and the organization of stable microtubule binding sites in the outer plate of the kinetochore. The NDC80 complex synergistically enhances the affinity of the SKA1 complex for microtubules and may allow the NDC80 complex to track depolymerizing microtubules.</text>
</comment>
<keyword evidence="9 12" id="KW-0137">Centromere</keyword>
<evidence type="ECO:0000259" key="15">
    <source>
        <dbReference type="Pfam" id="PF08234"/>
    </source>
</evidence>
<comment type="subcellular location">
    <subcellularLocation>
        <location evidence="1">Chromosome</location>
        <location evidence="1">Centromere</location>
    </subcellularLocation>
    <subcellularLocation>
        <location evidence="12">Nucleus</location>
    </subcellularLocation>
    <subcellularLocation>
        <location evidence="12">Chromosome</location>
        <location evidence="12">Centromere</location>
        <location evidence="12">Kinetochore</location>
    </subcellularLocation>
</comment>
<dbReference type="PANTHER" id="PTHR14281:SF0">
    <property type="entry name" value="KINETOCHORE PROTEIN SPC25"/>
    <property type="match status" value="1"/>
</dbReference>
<reference evidence="17" key="1">
    <citation type="submission" date="2025-08" db="UniProtKB">
        <authorList>
            <consortium name="RefSeq"/>
        </authorList>
    </citation>
    <scope>IDENTIFICATION</scope>
</reference>
<dbReference type="GeneID" id="117363898"/>
<evidence type="ECO:0000256" key="13">
    <source>
        <dbReference type="SAM" id="Coils"/>
    </source>
</evidence>
<dbReference type="Proteomes" id="UP000515159">
    <property type="component" value="Chromosome 7"/>
</dbReference>
<evidence type="ECO:0000256" key="1">
    <source>
        <dbReference type="ARBA" id="ARBA00004584"/>
    </source>
</evidence>
<dbReference type="FunCoup" id="A0A6P8RRW3">
    <property type="interactions" value="678"/>
</dbReference>
<evidence type="ECO:0000256" key="11">
    <source>
        <dbReference type="ARBA" id="ARBA00065771"/>
    </source>
</evidence>
<evidence type="ECO:0000256" key="5">
    <source>
        <dbReference type="ARBA" id="ARBA00022618"/>
    </source>
</evidence>
<feature type="region of interest" description="Disordered" evidence="14">
    <location>
        <begin position="1"/>
        <end position="31"/>
    </location>
</feature>
<feature type="coiled-coil region" evidence="13">
    <location>
        <begin position="108"/>
        <end position="177"/>
    </location>
</feature>
<dbReference type="GO" id="GO:0005634">
    <property type="term" value="C:nucleus"/>
    <property type="evidence" value="ECO:0007669"/>
    <property type="project" value="UniProtKB-SubCell"/>
</dbReference>
<evidence type="ECO:0000256" key="14">
    <source>
        <dbReference type="SAM" id="MobiDB-lite"/>
    </source>
</evidence>
<dbReference type="FunFam" id="3.30.457.50:FF:000001">
    <property type="entry name" value="Probable kinetochore protein spc25"/>
    <property type="match status" value="1"/>
</dbReference>
<dbReference type="Gene3D" id="3.30.457.50">
    <property type="entry name" value="Chromosome segregation protein Spc25"/>
    <property type="match status" value="1"/>
</dbReference>
<keyword evidence="12" id="KW-0539">Nucleus</keyword>
<evidence type="ECO:0000256" key="4">
    <source>
        <dbReference type="ARBA" id="ARBA00022454"/>
    </source>
</evidence>
<dbReference type="Pfam" id="PF08234">
    <property type="entry name" value="Spindle_Spc25"/>
    <property type="match status" value="1"/>
</dbReference>
<keyword evidence="5 12" id="KW-0132">Cell division</keyword>
<dbReference type="OrthoDB" id="6353017at2759"/>
<protein>
    <recommendedName>
        <fullName evidence="3 12">Kinetochore protein SPC25</fullName>
    </recommendedName>
</protein>
<evidence type="ECO:0000256" key="8">
    <source>
        <dbReference type="ARBA" id="ARBA00023306"/>
    </source>
</evidence>
<dbReference type="InParanoid" id="A0A6P8RRW3"/>
<dbReference type="InterPro" id="IPR045143">
    <property type="entry name" value="Spc25"/>
</dbReference>
<dbReference type="CDD" id="cd23784">
    <property type="entry name" value="RWD_Spc25"/>
    <property type="match status" value="1"/>
</dbReference>
<keyword evidence="4 12" id="KW-0158">Chromosome</keyword>
<comment type="subunit">
    <text evidence="11">Component of the NDC80 complex, which is composed of ndc80, cdca1, spbc24 and spbc25. The NDC80 complex interacts with mis12 and zwint.</text>
</comment>
<comment type="similarity">
    <text evidence="2 12">Belongs to the SPC25 family.</text>
</comment>
<accession>A0A6P8RRW3</accession>
<keyword evidence="6 12" id="KW-0498">Mitosis</keyword>
<sequence>MKLQQHVGSTMSHTRSEEEPSSNRHMKDFQTTSVSPLCEESINRVMMEFKTSFMNRMTNEYNSEIMGTKDAYKEAIKTLTETLTRKYMEGQLMAERVLESQNDCLLQNKHIEEKQEELLQQVAKLKQNKEHKVEQVKSIQSIKDEADRKRASILANKRAIKDRLKELEKSAEVFKERLGLEIRKLHGEKVQFVFRYINPKAPQQPYTFILCINEGQYEVLSCDPALECISELLQNVQKTNNFSAFLANFRKAFTVLACNEKEM</sequence>
<keyword evidence="12" id="KW-0995">Kinetochore</keyword>
<dbReference type="PANTHER" id="PTHR14281">
    <property type="entry name" value="KINETOCHORE PROTEIN SPC25-RELATED"/>
    <property type="match status" value="1"/>
</dbReference>
<dbReference type="KEGG" id="gsh:117363898"/>
<evidence type="ECO:0000256" key="12">
    <source>
        <dbReference type="RuleBase" id="RU367150"/>
    </source>
</evidence>
<feature type="compositionally biased region" description="Basic and acidic residues" evidence="14">
    <location>
        <begin position="14"/>
        <end position="28"/>
    </location>
</feature>
<feature type="domain" description="Chromosome segregation protein Spc25 C-terminal" evidence="15">
    <location>
        <begin position="186"/>
        <end position="253"/>
    </location>
</feature>
<proteinExistence type="inferred from homology"/>
<dbReference type="GO" id="GO:0031262">
    <property type="term" value="C:Ndc80 complex"/>
    <property type="evidence" value="ECO:0007669"/>
    <property type="project" value="InterPro"/>
</dbReference>
<dbReference type="RefSeq" id="XP_033808322.1">
    <property type="nucleotide sequence ID" value="XM_033952431.1"/>
</dbReference>
<dbReference type="AlphaFoldDB" id="A0A6P8RRW3"/>
<gene>
    <name evidence="17" type="primary">SPC25</name>
</gene>
<keyword evidence="7 13" id="KW-0175">Coiled coil</keyword>
<keyword evidence="16" id="KW-1185">Reference proteome</keyword>
<dbReference type="CTD" id="57405"/>
<evidence type="ECO:0000313" key="16">
    <source>
        <dbReference type="Proteomes" id="UP000515159"/>
    </source>
</evidence>
<dbReference type="InterPro" id="IPR013255">
    <property type="entry name" value="Spc25_C"/>
</dbReference>